<name>A0ABQ9Z740_9CRUS</name>
<dbReference type="Proteomes" id="UP001234178">
    <property type="component" value="Unassembled WGS sequence"/>
</dbReference>
<protein>
    <submittedName>
        <fullName evidence="2">Uncharacterized protein</fullName>
    </submittedName>
</protein>
<organism evidence="2 3">
    <name type="scientific">Daphnia magna</name>
    <dbReference type="NCBI Taxonomy" id="35525"/>
    <lineage>
        <taxon>Eukaryota</taxon>
        <taxon>Metazoa</taxon>
        <taxon>Ecdysozoa</taxon>
        <taxon>Arthropoda</taxon>
        <taxon>Crustacea</taxon>
        <taxon>Branchiopoda</taxon>
        <taxon>Diplostraca</taxon>
        <taxon>Cladocera</taxon>
        <taxon>Anomopoda</taxon>
        <taxon>Daphniidae</taxon>
        <taxon>Daphnia</taxon>
    </lineage>
</organism>
<evidence type="ECO:0000256" key="1">
    <source>
        <dbReference type="SAM" id="MobiDB-lite"/>
    </source>
</evidence>
<sequence length="94" mass="10748">MEINPAGGWGEQEEEEEEKKKKREEATGAELGDAQRRQSCFQSLWEERKTRSSPTPSKRKEKKTKSFPSYPIDKNQCASPTDGKDTNSLSQKKQ</sequence>
<proteinExistence type="predicted"/>
<feature type="region of interest" description="Disordered" evidence="1">
    <location>
        <begin position="1"/>
        <end position="94"/>
    </location>
</feature>
<gene>
    <name evidence="2" type="ORF">OUZ56_013829</name>
</gene>
<accession>A0ABQ9Z740</accession>
<keyword evidence="3" id="KW-1185">Reference proteome</keyword>
<evidence type="ECO:0000313" key="3">
    <source>
        <dbReference type="Proteomes" id="UP001234178"/>
    </source>
</evidence>
<dbReference type="EMBL" id="JAOYFB010000002">
    <property type="protein sequence ID" value="KAK4008696.1"/>
    <property type="molecule type" value="Genomic_DNA"/>
</dbReference>
<evidence type="ECO:0000313" key="2">
    <source>
        <dbReference type="EMBL" id="KAK4008696.1"/>
    </source>
</evidence>
<comment type="caution">
    <text evidence="2">The sequence shown here is derived from an EMBL/GenBank/DDBJ whole genome shotgun (WGS) entry which is preliminary data.</text>
</comment>
<reference evidence="2 3" key="1">
    <citation type="journal article" date="2023" name="Nucleic Acids Res.">
        <title>The hologenome of Daphnia magna reveals possible DNA methylation and microbiome-mediated evolution of the host genome.</title>
        <authorList>
            <person name="Chaturvedi A."/>
            <person name="Li X."/>
            <person name="Dhandapani V."/>
            <person name="Marshall H."/>
            <person name="Kissane S."/>
            <person name="Cuenca-Cambronero M."/>
            <person name="Asole G."/>
            <person name="Calvet F."/>
            <person name="Ruiz-Romero M."/>
            <person name="Marangio P."/>
            <person name="Guigo R."/>
            <person name="Rago D."/>
            <person name="Mirbahai L."/>
            <person name="Eastwood N."/>
            <person name="Colbourne J.K."/>
            <person name="Zhou J."/>
            <person name="Mallon E."/>
            <person name="Orsini L."/>
        </authorList>
    </citation>
    <scope>NUCLEOTIDE SEQUENCE [LARGE SCALE GENOMIC DNA]</scope>
    <source>
        <strain evidence="2">LRV0_1</strain>
    </source>
</reference>